<dbReference type="PANTHER" id="PTHR47036:SF1">
    <property type="entry name" value="COBALT-FACTOR III C(17)-METHYLTRANSFERASE-RELATED"/>
    <property type="match status" value="1"/>
</dbReference>
<dbReference type="Pfam" id="PF00590">
    <property type="entry name" value="TP_methylase"/>
    <property type="match status" value="1"/>
</dbReference>
<dbReference type="InterPro" id="IPR000878">
    <property type="entry name" value="4pyrrol_Mease"/>
</dbReference>
<feature type="compositionally biased region" description="Acidic residues" evidence="4">
    <location>
        <begin position="124"/>
        <end position="138"/>
    </location>
</feature>
<dbReference type="EMBL" id="CP001719">
    <property type="protein sequence ID" value="ADC48060.1"/>
    <property type="molecule type" value="Genomic_DNA"/>
</dbReference>
<name>D3E1H5_METRM</name>
<dbReference type="GO" id="GO:0032259">
    <property type="term" value="P:methylation"/>
    <property type="evidence" value="ECO:0007669"/>
    <property type="project" value="UniProtKB-KW"/>
</dbReference>
<dbReference type="PANTHER" id="PTHR47036">
    <property type="entry name" value="COBALT-FACTOR III C(17)-METHYLTRANSFERASE-RELATED"/>
    <property type="match status" value="1"/>
</dbReference>
<dbReference type="KEGG" id="mru:mru_2210"/>
<dbReference type="Gene3D" id="3.40.1010.10">
    <property type="entry name" value="Cobalt-precorrin-4 Transmethylase, Domain 1"/>
    <property type="match status" value="1"/>
</dbReference>
<reference evidence="7 8" key="1">
    <citation type="journal article" date="2010" name="PLoS ONE">
        <title>The genome sequence of the rumen methanogen Methanobrevibacter ruminantium reveals new possibilities for controlling ruminant methane emissions.</title>
        <authorList>
            <person name="Leahy S.C."/>
            <person name="Kelly W.J."/>
            <person name="Altermann E."/>
            <person name="Ronimus R.S."/>
            <person name="Yeoman C.J."/>
            <person name="Pacheco D.M."/>
            <person name="Li D."/>
            <person name="Kong Z."/>
            <person name="McTavish S."/>
            <person name="Sang C."/>
            <person name="Lambie S.C."/>
            <person name="Janssen P.H."/>
            <person name="Dey D."/>
            <person name="Attwood G.T."/>
        </authorList>
    </citation>
    <scope>NUCLEOTIDE SEQUENCE [LARGE SCALE GENOMIC DNA]</scope>
    <source>
        <strain evidence="8">ATCC 35063 / DSM 1093 / JCM 13430 / OCM 146 / M1</strain>
    </source>
</reference>
<feature type="domain" description="Cysteine-rich small" evidence="6">
    <location>
        <begin position="363"/>
        <end position="432"/>
    </location>
</feature>
<dbReference type="InterPro" id="IPR051810">
    <property type="entry name" value="Precorrin_MeTrfase"/>
</dbReference>
<keyword evidence="2 7" id="KW-0808">Transferase</keyword>
<keyword evidence="1 7" id="KW-0489">Methyltransferase</keyword>
<dbReference type="Gene3D" id="3.30.950.10">
    <property type="entry name" value="Methyltransferase, Cobalt-precorrin-4 Transmethylase, Domain 2"/>
    <property type="match status" value="1"/>
</dbReference>
<evidence type="ECO:0000259" key="6">
    <source>
        <dbReference type="Pfam" id="PF04071"/>
    </source>
</evidence>
<dbReference type="InterPro" id="IPR014777">
    <property type="entry name" value="4pyrrole_Mease_sub1"/>
</dbReference>
<gene>
    <name evidence="7" type="primary">cbiH</name>
    <name evidence="7" type="ordered locus">mru_2210</name>
</gene>
<dbReference type="eggNOG" id="arCOG00650">
    <property type="taxonomic scope" value="Archaea"/>
</dbReference>
<dbReference type="HOGENOM" id="CLU_047948_0_0_2"/>
<organism evidence="7 8">
    <name type="scientific">Methanobrevibacter ruminantium (strain ATCC 35063 / DSM 1093 / JCM 13430 / OCM 146 / M1)</name>
    <name type="common">Methanobacterium ruminantium</name>
    <dbReference type="NCBI Taxonomy" id="634498"/>
    <lineage>
        <taxon>Archaea</taxon>
        <taxon>Methanobacteriati</taxon>
        <taxon>Methanobacteriota</taxon>
        <taxon>Methanomada group</taxon>
        <taxon>Methanobacteria</taxon>
        <taxon>Methanobacteriales</taxon>
        <taxon>Methanobacteriaceae</taxon>
        <taxon>Methanobrevibacter</taxon>
    </lineage>
</organism>
<keyword evidence="8" id="KW-1185">Reference proteome</keyword>
<evidence type="ECO:0000313" key="8">
    <source>
        <dbReference type="Proteomes" id="UP000008680"/>
    </source>
</evidence>
<protein>
    <submittedName>
        <fullName evidence="7">Precorrin-3B C17-methyltransferase CbiH</fullName>
        <ecNumber evidence="7">2.1.1.131</ecNumber>
    </submittedName>
</protein>
<dbReference type="PATRIC" id="fig|634498.28.peg.2209"/>
<evidence type="ECO:0000256" key="3">
    <source>
        <dbReference type="ARBA" id="ARBA00022691"/>
    </source>
</evidence>
<dbReference type="STRING" id="634498.mru_2210"/>
<dbReference type="Proteomes" id="UP000008680">
    <property type="component" value="Chromosome"/>
</dbReference>
<dbReference type="eggNOG" id="arCOG05056">
    <property type="taxonomic scope" value="Archaea"/>
</dbReference>
<dbReference type="AlphaFoldDB" id="D3E1H5"/>
<evidence type="ECO:0000256" key="2">
    <source>
        <dbReference type="ARBA" id="ARBA00022679"/>
    </source>
</evidence>
<dbReference type="InterPro" id="IPR007212">
    <property type="entry name" value="Zf-like"/>
</dbReference>
<dbReference type="eggNOG" id="arCOG00647">
    <property type="taxonomic scope" value="Archaea"/>
</dbReference>
<dbReference type="InterPro" id="IPR014776">
    <property type="entry name" value="4pyrrole_Mease_sub2"/>
</dbReference>
<accession>D3E1H5</accession>
<dbReference type="InterPro" id="IPR035996">
    <property type="entry name" value="4pyrrol_Methylase_sf"/>
</dbReference>
<evidence type="ECO:0000256" key="1">
    <source>
        <dbReference type="ARBA" id="ARBA00022603"/>
    </source>
</evidence>
<dbReference type="EC" id="2.1.1.131" evidence="7"/>
<sequence>MMIHLIGIGNDKGNITLNAFKAIKEADVIINYNDIDLSFFDSEIKDKEIISAIDLINDIDLEDDLDLNDDVAENIDSDEDLDSEINSDDLESNIISDDLESNIISDDLESNIISDDLESNVGSDDLESDIDSDDSSDIDLEDDLKSNPLLERILQENFLIELAISKSLESKQVALIVSDDPNILGLSNRFLQIKSKYSDVKYKIYPGVSSISQSASIVGAPLGDFALIDLSNPITSLSEIEDKVKHILDANLVLAIKNPIDDKREDGREAYNLIKSIINEYNDELLTAIVYSDGYYSIDEFKNIYDEDIDENSIFFIGNKLSYILEESMVTSSDYIVETKLISWSIEFFERYLNGEVPRGLDYDCDFLPCHVNLEACDFCYCPFYPCADGVTGGEWIKDRDVWSCQHCDWIHLEEPCVAIREGLDDILKEIDDLKDKHIELLKLRRKSLLKTLK</sequence>
<proteinExistence type="predicted"/>
<keyword evidence="3" id="KW-0949">S-adenosyl-L-methionine</keyword>
<evidence type="ECO:0000259" key="5">
    <source>
        <dbReference type="Pfam" id="PF00590"/>
    </source>
</evidence>
<dbReference type="SUPFAM" id="SSF53790">
    <property type="entry name" value="Tetrapyrrole methylase"/>
    <property type="match status" value="2"/>
</dbReference>
<evidence type="ECO:0000256" key="4">
    <source>
        <dbReference type="SAM" id="MobiDB-lite"/>
    </source>
</evidence>
<dbReference type="GO" id="GO:0030789">
    <property type="term" value="F:precorrin-3B C17-methyltransferase activity"/>
    <property type="evidence" value="ECO:0007669"/>
    <property type="project" value="UniProtKB-EC"/>
</dbReference>
<dbReference type="Pfam" id="PF04071">
    <property type="entry name" value="zf-like"/>
    <property type="match status" value="1"/>
</dbReference>
<feature type="region of interest" description="Disordered" evidence="4">
    <location>
        <begin position="119"/>
        <end position="138"/>
    </location>
</feature>
<feature type="domain" description="Tetrapyrrole methylase" evidence="5">
    <location>
        <begin position="157"/>
        <end position="249"/>
    </location>
</feature>
<evidence type="ECO:0000313" key="7">
    <source>
        <dbReference type="EMBL" id="ADC48060.1"/>
    </source>
</evidence>